<keyword evidence="10" id="KW-1185">Reference proteome</keyword>
<comment type="subcellular location">
    <subcellularLocation>
        <location evidence="6">Cell membrane</location>
        <topology evidence="6">Multi-pass membrane protein</topology>
    </subcellularLocation>
    <subcellularLocation>
        <location evidence="1">Membrane</location>
        <topology evidence="1">Multi-pass membrane protein</topology>
    </subcellularLocation>
</comment>
<feature type="transmembrane region" description="Helical" evidence="6">
    <location>
        <begin position="202"/>
        <end position="222"/>
    </location>
</feature>
<dbReference type="InterPro" id="IPR013525">
    <property type="entry name" value="ABC2_TM"/>
</dbReference>
<evidence type="ECO:0000256" key="2">
    <source>
        <dbReference type="ARBA" id="ARBA00022692"/>
    </source>
</evidence>
<comment type="similarity">
    <text evidence="6">Belongs to the ABC-2 integral membrane protein family.</text>
</comment>
<dbReference type="InterPro" id="IPR000412">
    <property type="entry name" value="ABC_2_transport"/>
</dbReference>
<gene>
    <name evidence="9" type="ORF">JGS22_006640</name>
</gene>
<keyword evidence="4 6" id="KW-0472">Membrane</keyword>
<evidence type="ECO:0000256" key="6">
    <source>
        <dbReference type="RuleBase" id="RU361157"/>
    </source>
</evidence>
<feature type="transmembrane region" description="Helical" evidence="6">
    <location>
        <begin position="169"/>
        <end position="190"/>
    </location>
</feature>
<keyword evidence="6" id="KW-1003">Cell membrane</keyword>
<evidence type="ECO:0000256" key="1">
    <source>
        <dbReference type="ARBA" id="ARBA00004141"/>
    </source>
</evidence>
<evidence type="ECO:0000259" key="8">
    <source>
        <dbReference type="PROSITE" id="PS51012"/>
    </source>
</evidence>
<accession>A0A949N7C1</accession>
<dbReference type="InterPro" id="IPR047817">
    <property type="entry name" value="ABC2_TM_bact-type"/>
</dbReference>
<evidence type="ECO:0000256" key="5">
    <source>
        <dbReference type="ARBA" id="ARBA00023251"/>
    </source>
</evidence>
<dbReference type="Proteomes" id="UP000694501">
    <property type="component" value="Unassembled WGS sequence"/>
</dbReference>
<keyword evidence="6" id="KW-0813">Transport</keyword>
<organism evidence="9 10">
    <name type="scientific">Streptomyces tardus</name>
    <dbReference type="NCBI Taxonomy" id="2780544"/>
    <lineage>
        <taxon>Bacteria</taxon>
        <taxon>Bacillati</taxon>
        <taxon>Actinomycetota</taxon>
        <taxon>Actinomycetes</taxon>
        <taxon>Kitasatosporales</taxon>
        <taxon>Streptomycetaceae</taxon>
        <taxon>Streptomyces</taxon>
    </lineage>
</organism>
<dbReference type="PANTHER" id="PTHR43229:SF2">
    <property type="entry name" value="NODULATION PROTEIN J"/>
    <property type="match status" value="1"/>
</dbReference>
<dbReference type="PIRSF" id="PIRSF006648">
    <property type="entry name" value="DrrB"/>
    <property type="match status" value="1"/>
</dbReference>
<evidence type="ECO:0000256" key="7">
    <source>
        <dbReference type="SAM" id="MobiDB-lite"/>
    </source>
</evidence>
<feature type="region of interest" description="Disordered" evidence="7">
    <location>
        <begin position="1"/>
        <end position="25"/>
    </location>
</feature>
<comment type="caution">
    <text evidence="9">The sequence shown here is derived from an EMBL/GenBank/DDBJ whole genome shotgun (WGS) entry which is preliminary data.</text>
</comment>
<dbReference type="InterPro" id="IPR051784">
    <property type="entry name" value="Nod_factor_ABC_transporter"/>
</dbReference>
<reference evidence="9" key="1">
    <citation type="submission" date="2021-06" db="EMBL/GenBank/DDBJ databases">
        <title>Sequencing of actinobacteria type strains.</title>
        <authorList>
            <person name="Nguyen G.-S."/>
            <person name="Wentzel A."/>
        </authorList>
    </citation>
    <scope>NUCLEOTIDE SEQUENCE</scope>
    <source>
        <strain evidence="9">P38-E01</strain>
    </source>
</reference>
<evidence type="ECO:0000256" key="4">
    <source>
        <dbReference type="ARBA" id="ARBA00023136"/>
    </source>
</evidence>
<feature type="transmembrane region" description="Helical" evidence="6">
    <location>
        <begin position="260"/>
        <end position="278"/>
    </location>
</feature>
<protein>
    <recommendedName>
        <fullName evidence="6">Transport permease protein</fullName>
    </recommendedName>
</protein>
<dbReference type="EMBL" id="JAELVF020000001">
    <property type="protein sequence ID" value="MBU7597321.1"/>
    <property type="molecule type" value="Genomic_DNA"/>
</dbReference>
<evidence type="ECO:0000313" key="9">
    <source>
        <dbReference type="EMBL" id="MBU7597321.1"/>
    </source>
</evidence>
<dbReference type="GO" id="GO:0043190">
    <property type="term" value="C:ATP-binding cassette (ABC) transporter complex"/>
    <property type="evidence" value="ECO:0007669"/>
    <property type="project" value="InterPro"/>
</dbReference>
<dbReference type="PROSITE" id="PS51012">
    <property type="entry name" value="ABC_TM2"/>
    <property type="match status" value="1"/>
</dbReference>
<dbReference type="GO" id="GO:0140359">
    <property type="term" value="F:ABC-type transporter activity"/>
    <property type="evidence" value="ECO:0007669"/>
    <property type="project" value="InterPro"/>
</dbReference>
<dbReference type="AlphaFoldDB" id="A0A949N7C1"/>
<name>A0A949N7C1_9ACTN</name>
<evidence type="ECO:0000256" key="3">
    <source>
        <dbReference type="ARBA" id="ARBA00022989"/>
    </source>
</evidence>
<feature type="transmembrane region" description="Helical" evidence="6">
    <location>
        <begin position="50"/>
        <end position="72"/>
    </location>
</feature>
<proteinExistence type="inferred from homology"/>
<feature type="domain" description="ABC transmembrane type-2" evidence="8">
    <location>
        <begin position="50"/>
        <end position="285"/>
    </location>
</feature>
<dbReference type="PANTHER" id="PTHR43229">
    <property type="entry name" value="NODULATION PROTEIN J"/>
    <property type="match status" value="1"/>
</dbReference>
<dbReference type="RefSeq" id="WP_211040590.1">
    <property type="nucleotide sequence ID" value="NZ_JAELVF020000001.1"/>
</dbReference>
<keyword evidence="2 6" id="KW-0812">Transmembrane</keyword>
<keyword evidence="5" id="KW-0046">Antibiotic resistance</keyword>
<dbReference type="Pfam" id="PF01061">
    <property type="entry name" value="ABC2_membrane"/>
    <property type="match status" value="1"/>
</dbReference>
<dbReference type="GO" id="GO:0046677">
    <property type="term" value="P:response to antibiotic"/>
    <property type="evidence" value="ECO:0007669"/>
    <property type="project" value="UniProtKB-KW"/>
</dbReference>
<feature type="transmembrane region" description="Helical" evidence="6">
    <location>
        <begin position="146"/>
        <end position="163"/>
    </location>
</feature>
<keyword evidence="3 6" id="KW-1133">Transmembrane helix</keyword>
<feature type="transmembrane region" description="Helical" evidence="6">
    <location>
        <begin position="92"/>
        <end position="113"/>
    </location>
</feature>
<sequence length="285" mass="30224">MTVTEAEAGHQPKPPTPVRSRPIDQWGSSNLVSQTIALTRRSIKPYLQTGVLVVTFIEPLVMLLMFAGVLKVLGDVPGGAAGGPDMAYIDNLVPAIMIITSVAAGAQAGNGLINDLRNDVITRFHTMPIRRFSVLLARSFADAARGLYQLIAVAVLAALLFGFSPSGGVLGVIGAIFVALLVGWSMSWIFIAMAAILRNGDVLRMITTLMTFPLLFASNAFVDPESMPTWLRVIAQGNPISFANDATRGLVGGNADAMELLLTVLVCSALVAVCAPISKKSFRVM</sequence>
<evidence type="ECO:0000313" key="10">
    <source>
        <dbReference type="Proteomes" id="UP000694501"/>
    </source>
</evidence>